<comment type="caution">
    <text evidence="2">The sequence shown here is derived from an EMBL/GenBank/DDBJ whole genome shotgun (WGS) entry which is preliminary data.</text>
</comment>
<accession>A0AAW0CER1</accession>
<dbReference type="Proteomes" id="UP001362999">
    <property type="component" value="Unassembled WGS sequence"/>
</dbReference>
<feature type="transmembrane region" description="Helical" evidence="1">
    <location>
        <begin position="122"/>
        <end position="144"/>
    </location>
</feature>
<evidence type="ECO:0000256" key="1">
    <source>
        <dbReference type="SAM" id="Phobius"/>
    </source>
</evidence>
<gene>
    <name evidence="2" type="ORF">R3P38DRAFT_2910959</name>
</gene>
<evidence type="ECO:0000313" key="3">
    <source>
        <dbReference type="Proteomes" id="UP001362999"/>
    </source>
</evidence>
<organism evidence="2 3">
    <name type="scientific">Favolaschia claudopus</name>
    <dbReference type="NCBI Taxonomy" id="2862362"/>
    <lineage>
        <taxon>Eukaryota</taxon>
        <taxon>Fungi</taxon>
        <taxon>Dikarya</taxon>
        <taxon>Basidiomycota</taxon>
        <taxon>Agaricomycotina</taxon>
        <taxon>Agaricomycetes</taxon>
        <taxon>Agaricomycetidae</taxon>
        <taxon>Agaricales</taxon>
        <taxon>Marasmiineae</taxon>
        <taxon>Mycenaceae</taxon>
        <taxon>Favolaschia</taxon>
    </lineage>
</organism>
<keyword evidence="1" id="KW-1133">Transmembrane helix</keyword>
<dbReference type="CDD" id="cd02208">
    <property type="entry name" value="cupin_RmlC-like"/>
    <property type="match status" value="1"/>
</dbReference>
<dbReference type="AlphaFoldDB" id="A0AAW0CER1"/>
<dbReference type="SUPFAM" id="SSF51182">
    <property type="entry name" value="RmlC-like cupins"/>
    <property type="match status" value="1"/>
</dbReference>
<keyword evidence="3" id="KW-1185">Reference proteome</keyword>
<dbReference type="Gene3D" id="2.60.120.10">
    <property type="entry name" value="Jelly Rolls"/>
    <property type="match status" value="1"/>
</dbReference>
<keyword evidence="1" id="KW-0812">Transmembrane</keyword>
<dbReference type="InterPro" id="IPR014710">
    <property type="entry name" value="RmlC-like_jellyroll"/>
</dbReference>
<dbReference type="InterPro" id="IPR011051">
    <property type="entry name" value="RmlC_Cupin_sf"/>
</dbReference>
<keyword evidence="1" id="KW-0472">Membrane</keyword>
<proteinExistence type="predicted"/>
<sequence length="197" mass="22342">MSTTTPPTPGDPLTDSTWSLQRGITMTILSSPGPSGLRSRVHCTPTSKKLYVPPHWHAAHDEEHVVIKGRLIVMQDGVKRIFTPEDGPCVTKRGVVHSLEAFEGEELIFEEMSYEMTEQKTYFFRNLAVPGIMSSPLRILQIFYYGDTYPKLPTGLRWLEVPLIVGFGGWLASLLGYKLPDDRLRLDPKRFPRDKKD</sequence>
<dbReference type="EMBL" id="JAWWNJ010000019">
    <property type="protein sequence ID" value="KAK7036195.1"/>
    <property type="molecule type" value="Genomic_DNA"/>
</dbReference>
<name>A0AAW0CER1_9AGAR</name>
<feature type="transmembrane region" description="Helical" evidence="1">
    <location>
        <begin position="156"/>
        <end position="177"/>
    </location>
</feature>
<protein>
    <submittedName>
        <fullName evidence="2">Cupintype</fullName>
    </submittedName>
</protein>
<evidence type="ECO:0000313" key="2">
    <source>
        <dbReference type="EMBL" id="KAK7036195.1"/>
    </source>
</evidence>
<reference evidence="2 3" key="1">
    <citation type="journal article" date="2024" name="J Genomics">
        <title>Draft genome sequencing and assembly of Favolaschia claudopus CIRM-BRFM 2984 isolated from oak limbs.</title>
        <authorList>
            <person name="Navarro D."/>
            <person name="Drula E."/>
            <person name="Chaduli D."/>
            <person name="Cazenave R."/>
            <person name="Ahrendt S."/>
            <person name="Wang J."/>
            <person name="Lipzen A."/>
            <person name="Daum C."/>
            <person name="Barry K."/>
            <person name="Grigoriev I.V."/>
            <person name="Favel A."/>
            <person name="Rosso M.N."/>
            <person name="Martin F."/>
        </authorList>
    </citation>
    <scope>NUCLEOTIDE SEQUENCE [LARGE SCALE GENOMIC DNA]</scope>
    <source>
        <strain evidence="2 3">CIRM-BRFM 2984</strain>
    </source>
</reference>